<evidence type="ECO:0000256" key="1">
    <source>
        <dbReference type="SAM" id="MobiDB-lite"/>
    </source>
</evidence>
<accession>A0A183FRD4</accession>
<reference evidence="2 3" key="1">
    <citation type="submission" date="2018-11" db="EMBL/GenBank/DDBJ databases">
        <authorList>
            <consortium name="Pathogen Informatics"/>
        </authorList>
    </citation>
    <scope>NUCLEOTIDE SEQUENCE [LARGE SCALE GENOMIC DNA]</scope>
</reference>
<gene>
    <name evidence="2" type="ORF">HPBE_LOCUS10384</name>
</gene>
<proteinExistence type="predicted"/>
<dbReference type="EMBL" id="UZAH01026747">
    <property type="protein sequence ID" value="VDO84864.1"/>
    <property type="molecule type" value="Genomic_DNA"/>
</dbReference>
<evidence type="ECO:0000313" key="3">
    <source>
        <dbReference type="Proteomes" id="UP000050761"/>
    </source>
</evidence>
<accession>A0A3P7ZLD6</accession>
<protein>
    <submittedName>
        <fullName evidence="2 4">Uncharacterized protein</fullName>
    </submittedName>
</protein>
<keyword evidence="3" id="KW-1185">Reference proteome</keyword>
<dbReference type="AlphaFoldDB" id="A0A183FRD4"/>
<evidence type="ECO:0000313" key="4">
    <source>
        <dbReference type="WBParaSite" id="HPBE_0001038301-mRNA-1"/>
    </source>
</evidence>
<dbReference type="WBParaSite" id="HPBE_0001038301-mRNA-1">
    <property type="protein sequence ID" value="HPBE_0001038301-mRNA-1"/>
    <property type="gene ID" value="HPBE_0001038301"/>
</dbReference>
<sequence>MPSLEPKQTGCWLLFVATMDTWLGNSWRLYLVARPIEREQSPWFRVAERARSHVHGYIEYRPEHAEQIVDKLPVSAGLIPADSLFLEVGIVDDDKSWICEAGMRKFYSKMADALSSWFSFEALPSPKFESSRPHNPPRGSEDCSKVVEGGSTKID</sequence>
<name>A0A183FRD4_HELPZ</name>
<reference evidence="4" key="2">
    <citation type="submission" date="2019-09" db="UniProtKB">
        <authorList>
            <consortium name="WormBaseParasite"/>
        </authorList>
    </citation>
    <scope>IDENTIFICATION</scope>
</reference>
<evidence type="ECO:0000313" key="2">
    <source>
        <dbReference type="EMBL" id="VDO84864.1"/>
    </source>
</evidence>
<organism evidence="3 4">
    <name type="scientific">Heligmosomoides polygyrus</name>
    <name type="common">Parasitic roundworm</name>
    <dbReference type="NCBI Taxonomy" id="6339"/>
    <lineage>
        <taxon>Eukaryota</taxon>
        <taxon>Metazoa</taxon>
        <taxon>Ecdysozoa</taxon>
        <taxon>Nematoda</taxon>
        <taxon>Chromadorea</taxon>
        <taxon>Rhabditida</taxon>
        <taxon>Rhabditina</taxon>
        <taxon>Rhabditomorpha</taxon>
        <taxon>Strongyloidea</taxon>
        <taxon>Heligmosomidae</taxon>
        <taxon>Heligmosomoides</taxon>
    </lineage>
</organism>
<dbReference type="Proteomes" id="UP000050761">
    <property type="component" value="Unassembled WGS sequence"/>
</dbReference>
<dbReference type="OrthoDB" id="5902682at2759"/>
<feature type="region of interest" description="Disordered" evidence="1">
    <location>
        <begin position="126"/>
        <end position="155"/>
    </location>
</feature>